<feature type="compositionally biased region" description="Polar residues" evidence="1">
    <location>
        <begin position="43"/>
        <end position="70"/>
    </location>
</feature>
<dbReference type="EMBL" id="AVOT02032094">
    <property type="protein sequence ID" value="MBW0525817.1"/>
    <property type="molecule type" value="Genomic_DNA"/>
</dbReference>
<feature type="compositionally biased region" description="Basic residues" evidence="1">
    <location>
        <begin position="85"/>
        <end position="99"/>
    </location>
</feature>
<sequence>MIITKGWNPTRQFRLLEVRENRIRENQATSQAIEEQLTQTGHIQIPSGSQGAGQINSPVASHNSETNRSVTKSHHSSQSQEGSRRRQGHKGKKRNSFHQRQRENITTIQIEHNSVSPESNLNSDALLLQMSQYAEQTQKQFAELEASHGRMKKLTASMDNIVKTLQEGHAQLRKASEETNKRLNIVSEEKHHSRRDRDCLDQDINKLFNVTIT</sequence>
<evidence type="ECO:0000313" key="2">
    <source>
        <dbReference type="EMBL" id="MBW0525817.1"/>
    </source>
</evidence>
<reference evidence="2" key="1">
    <citation type="submission" date="2021-03" db="EMBL/GenBank/DDBJ databases">
        <title>Draft genome sequence of rust myrtle Austropuccinia psidii MF-1, a brazilian biotype.</title>
        <authorList>
            <person name="Quecine M.C."/>
            <person name="Pachon D.M.R."/>
            <person name="Bonatelli M.L."/>
            <person name="Correr F.H."/>
            <person name="Franceschini L.M."/>
            <person name="Leite T.F."/>
            <person name="Margarido G.R.A."/>
            <person name="Almeida C.A."/>
            <person name="Ferrarezi J.A."/>
            <person name="Labate C.A."/>
        </authorList>
    </citation>
    <scope>NUCLEOTIDE SEQUENCE</scope>
    <source>
        <strain evidence="2">MF-1</strain>
    </source>
</reference>
<dbReference type="Proteomes" id="UP000765509">
    <property type="component" value="Unassembled WGS sequence"/>
</dbReference>
<feature type="region of interest" description="Disordered" evidence="1">
    <location>
        <begin position="43"/>
        <end position="102"/>
    </location>
</feature>
<organism evidence="2 3">
    <name type="scientific">Austropuccinia psidii MF-1</name>
    <dbReference type="NCBI Taxonomy" id="1389203"/>
    <lineage>
        <taxon>Eukaryota</taxon>
        <taxon>Fungi</taxon>
        <taxon>Dikarya</taxon>
        <taxon>Basidiomycota</taxon>
        <taxon>Pucciniomycotina</taxon>
        <taxon>Pucciniomycetes</taxon>
        <taxon>Pucciniales</taxon>
        <taxon>Sphaerophragmiaceae</taxon>
        <taxon>Austropuccinia</taxon>
    </lineage>
</organism>
<keyword evidence="3" id="KW-1185">Reference proteome</keyword>
<protein>
    <submittedName>
        <fullName evidence="2">Uncharacterized protein</fullName>
    </submittedName>
</protein>
<evidence type="ECO:0000313" key="3">
    <source>
        <dbReference type="Proteomes" id="UP000765509"/>
    </source>
</evidence>
<dbReference type="AlphaFoldDB" id="A0A9Q3ETN2"/>
<name>A0A9Q3ETN2_9BASI</name>
<evidence type="ECO:0000256" key="1">
    <source>
        <dbReference type="SAM" id="MobiDB-lite"/>
    </source>
</evidence>
<gene>
    <name evidence="2" type="ORF">O181_065532</name>
</gene>
<accession>A0A9Q3ETN2</accession>
<proteinExistence type="predicted"/>
<comment type="caution">
    <text evidence="2">The sequence shown here is derived from an EMBL/GenBank/DDBJ whole genome shotgun (WGS) entry which is preliminary data.</text>
</comment>